<dbReference type="EMBL" id="VLKM01000001">
    <property type="protein sequence ID" value="TWH98090.1"/>
    <property type="molecule type" value="Genomic_DNA"/>
</dbReference>
<feature type="chain" id="PRO_5022988129" evidence="2">
    <location>
        <begin position="19"/>
        <end position="248"/>
    </location>
</feature>
<evidence type="ECO:0000313" key="4">
    <source>
        <dbReference type="EMBL" id="TWH98090.1"/>
    </source>
</evidence>
<feature type="domain" description="Secretion system C-terminal sorting" evidence="3">
    <location>
        <begin position="175"/>
        <end position="246"/>
    </location>
</feature>
<dbReference type="Proteomes" id="UP000315312">
    <property type="component" value="Unassembled WGS sequence"/>
</dbReference>
<reference evidence="4 5" key="1">
    <citation type="journal article" date="2015" name="Stand. Genomic Sci.">
        <title>Genomic Encyclopedia of Bacterial and Archaeal Type Strains, Phase III: the genomes of soil and plant-associated and newly described type strains.</title>
        <authorList>
            <person name="Whitman W.B."/>
            <person name="Woyke T."/>
            <person name="Klenk H.P."/>
            <person name="Zhou Y."/>
            <person name="Lilburn T.G."/>
            <person name="Beck B.J."/>
            <person name="De Vos P."/>
            <person name="Vandamme P."/>
            <person name="Eisen J.A."/>
            <person name="Garrity G."/>
            <person name="Hugenholtz P."/>
            <person name="Kyrpides N.C."/>
        </authorList>
    </citation>
    <scope>NUCLEOTIDE SEQUENCE [LARGE SCALE GENOMIC DNA]</scope>
    <source>
        <strain evidence="4 5">CGMCC 1.6844</strain>
    </source>
</reference>
<comment type="caution">
    <text evidence="4">The sequence shown here is derived from an EMBL/GenBank/DDBJ whole genome shotgun (WGS) entry which is preliminary data.</text>
</comment>
<evidence type="ECO:0000256" key="2">
    <source>
        <dbReference type="SAM" id="SignalP"/>
    </source>
</evidence>
<dbReference type="RefSeq" id="WP_133607032.1">
    <property type="nucleotide sequence ID" value="NZ_SNZC01000001.1"/>
</dbReference>
<feature type="signal peptide" evidence="2">
    <location>
        <begin position="1"/>
        <end position="18"/>
    </location>
</feature>
<keyword evidence="1 2" id="KW-0732">Signal</keyword>
<sequence length="248" mass="26412">MKKTLLLFSFFTLFNLQGQIVLNAPGPITYTATQFGQLYTDNELQGTLTAVALQATLTATLADTYANDLAIYVTPTSTLALNGLLQAGGFSNLGATERHQWASGNSSTLGTVLNSTYTLLTPLDFTTNPTYNVWLGNAYSGAGASGTWTNLTITLTGVSETPASNDDFVSSTFNVYPNPSSSLVTISGNNMPIRKIGIIDINGRAIRTEIPSIASNEMTLDISSLNTGVYFLVIDTEQGNAVKKLVKN</sequence>
<dbReference type="NCBIfam" id="TIGR04183">
    <property type="entry name" value="Por_Secre_tail"/>
    <property type="match status" value="1"/>
</dbReference>
<protein>
    <submittedName>
        <fullName evidence="4">Putative secreted protein (Por secretion system target)</fullName>
    </submittedName>
</protein>
<evidence type="ECO:0000256" key="1">
    <source>
        <dbReference type="ARBA" id="ARBA00022729"/>
    </source>
</evidence>
<evidence type="ECO:0000313" key="5">
    <source>
        <dbReference type="Proteomes" id="UP000315312"/>
    </source>
</evidence>
<accession>A0A562KRQ5</accession>
<proteinExistence type="predicted"/>
<organism evidence="4 5">
    <name type="scientific">Flavobacterium cheniae</name>
    <dbReference type="NCBI Taxonomy" id="295428"/>
    <lineage>
        <taxon>Bacteria</taxon>
        <taxon>Pseudomonadati</taxon>
        <taxon>Bacteroidota</taxon>
        <taxon>Flavobacteriia</taxon>
        <taxon>Flavobacteriales</taxon>
        <taxon>Flavobacteriaceae</taxon>
        <taxon>Flavobacterium</taxon>
    </lineage>
</organism>
<evidence type="ECO:0000259" key="3">
    <source>
        <dbReference type="Pfam" id="PF18962"/>
    </source>
</evidence>
<gene>
    <name evidence="4" type="ORF">IP97_00030</name>
</gene>
<dbReference type="InterPro" id="IPR026444">
    <property type="entry name" value="Secre_tail"/>
</dbReference>
<dbReference type="AlphaFoldDB" id="A0A562KRQ5"/>
<keyword evidence="5" id="KW-1185">Reference proteome</keyword>
<dbReference type="OrthoDB" id="1405746at2"/>
<dbReference type="Pfam" id="PF18962">
    <property type="entry name" value="Por_Secre_tail"/>
    <property type="match status" value="1"/>
</dbReference>
<name>A0A562KRQ5_9FLAO</name>